<dbReference type="InterPro" id="IPR006094">
    <property type="entry name" value="Oxid_FAD_bind_N"/>
</dbReference>
<dbReference type="InterPro" id="IPR016167">
    <property type="entry name" value="FAD-bd_PCMH_sub1"/>
</dbReference>
<accession>A0A3D8H4G3</accession>
<dbReference type="InterPro" id="IPR016169">
    <property type="entry name" value="FAD-bd_PCMH_sub2"/>
</dbReference>
<dbReference type="Gene3D" id="3.30.465.10">
    <property type="match status" value="1"/>
</dbReference>
<dbReference type="InterPro" id="IPR004113">
    <property type="entry name" value="FAD-bd_oxidored_4_C"/>
</dbReference>
<evidence type="ECO:0000256" key="5">
    <source>
        <dbReference type="PIRSR" id="PIRSR625650-2"/>
    </source>
</evidence>
<evidence type="ECO:0000256" key="3">
    <source>
        <dbReference type="ARBA" id="ARBA00022827"/>
    </source>
</evidence>
<name>A0A3D8H4G3_9GAMM</name>
<dbReference type="AlphaFoldDB" id="A0A3D8H4G3"/>
<evidence type="ECO:0000256" key="7">
    <source>
        <dbReference type="PIRSR" id="PIRSR625650-4"/>
    </source>
</evidence>
<comment type="caution">
    <text evidence="9">The sequence shown here is derived from an EMBL/GenBank/DDBJ whole genome shotgun (WGS) entry which is preliminary data.</text>
</comment>
<proteinExistence type="inferred from homology"/>
<dbReference type="InterPro" id="IPR016166">
    <property type="entry name" value="FAD-bd_PCMH"/>
</dbReference>
<dbReference type="GO" id="GO:0071949">
    <property type="term" value="F:FAD binding"/>
    <property type="evidence" value="ECO:0007669"/>
    <property type="project" value="InterPro"/>
</dbReference>
<dbReference type="GO" id="GO:0008609">
    <property type="term" value="F:alkylglycerone-phosphate synthase activity"/>
    <property type="evidence" value="ECO:0007669"/>
    <property type="project" value="InterPro"/>
</dbReference>
<dbReference type="PANTHER" id="PTHR46568:SF1">
    <property type="entry name" value="ALKYLDIHYDROXYACETONEPHOSPHATE SYNTHASE, PEROXISOMAL"/>
    <property type="match status" value="1"/>
</dbReference>
<evidence type="ECO:0000256" key="6">
    <source>
        <dbReference type="PIRSR" id="PIRSR625650-3"/>
    </source>
</evidence>
<dbReference type="Gene3D" id="3.30.70.3450">
    <property type="match status" value="1"/>
</dbReference>
<evidence type="ECO:0000313" key="10">
    <source>
        <dbReference type="Proteomes" id="UP000256431"/>
    </source>
</evidence>
<evidence type="ECO:0000313" key="9">
    <source>
        <dbReference type="EMBL" id="RDU41602.1"/>
    </source>
</evidence>
<dbReference type="Pfam" id="PF02913">
    <property type="entry name" value="FAD-oxidase_C"/>
    <property type="match status" value="1"/>
</dbReference>
<gene>
    <name evidence="9" type="ORF">DXI23_07625</name>
</gene>
<feature type="binding site" evidence="5">
    <location>
        <position position="404"/>
    </location>
    <ligand>
        <name>substrate</name>
    </ligand>
</feature>
<evidence type="ECO:0000259" key="8">
    <source>
        <dbReference type="PROSITE" id="PS51387"/>
    </source>
</evidence>
<reference evidence="9 10" key="1">
    <citation type="submission" date="2018-08" db="EMBL/GenBank/DDBJ databases">
        <title>Genome sequence of Marinobacter flavimaris KCTC 12185.</title>
        <authorList>
            <person name="Chun J."/>
            <person name="Kim B.-Y."/>
            <person name="Choi S.-B."/>
            <person name="Kwak M.-J."/>
        </authorList>
    </citation>
    <scope>NUCLEOTIDE SEQUENCE [LARGE SCALE GENOMIC DNA]</scope>
    <source>
        <strain evidence="9 10">KCTC 12185</strain>
    </source>
</reference>
<dbReference type="EMBL" id="QRDH01000003">
    <property type="protein sequence ID" value="RDU41602.1"/>
    <property type="molecule type" value="Genomic_DNA"/>
</dbReference>
<dbReference type="InterPro" id="IPR036318">
    <property type="entry name" value="FAD-bd_PCMH-like_sf"/>
</dbReference>
<dbReference type="Gene3D" id="3.30.43.10">
    <property type="entry name" value="Uridine Diphospho-n-acetylenolpyruvylglucosamine Reductase, domain 2"/>
    <property type="match status" value="1"/>
</dbReference>
<comment type="cofactor">
    <cofactor evidence="6">
        <name>FAD</name>
        <dbReference type="ChEBI" id="CHEBI:57692"/>
    </cofactor>
</comment>
<dbReference type="PROSITE" id="PS51387">
    <property type="entry name" value="FAD_PCMH"/>
    <property type="match status" value="1"/>
</dbReference>
<dbReference type="Gene3D" id="3.30.300.330">
    <property type="match status" value="1"/>
</dbReference>
<feature type="site" description="Important for enzyme activity" evidence="7">
    <location>
        <position position="322"/>
    </location>
</feature>
<evidence type="ECO:0000256" key="4">
    <source>
        <dbReference type="PIRSR" id="PIRSR625650-1"/>
    </source>
</evidence>
<dbReference type="InterPro" id="IPR025650">
    <property type="entry name" value="Alkyl-DHAP_Synthase"/>
</dbReference>
<protein>
    <submittedName>
        <fullName evidence="9">FAD-binding oxidoreductase</fullName>
    </submittedName>
</protein>
<feature type="binding site" evidence="6">
    <location>
        <begin position="271"/>
        <end position="277"/>
    </location>
    <ligand>
        <name>FAD</name>
        <dbReference type="ChEBI" id="CHEBI:57692"/>
    </ligand>
</feature>
<dbReference type="SUPFAM" id="SSF56176">
    <property type="entry name" value="FAD-binding/transporter-associated domain-like"/>
    <property type="match status" value="1"/>
</dbReference>
<dbReference type="SUPFAM" id="SSF55103">
    <property type="entry name" value="FAD-linked oxidases, C-terminal domain"/>
    <property type="match status" value="1"/>
</dbReference>
<sequence>MENPMSESGTKSLRKPLRFWGWGYADEDLHPEEHAMIETVTKMLVPEGLVEIEPPKVEDFDLPASRLPSVPEHLSDIISTTNYDRLVHSYGKSYADMARMLMRKVPNPPDAVAFPKTEDDIQQLFRYAAEDNIALIPFGGGTSVCGGVEPDVGDSYRATISVDMENLDRILEIDPVSRRARIQAGIKGPDLERQLKQHGLTLRHYPQSFPFVSLGGMLATRAGGHFATVYTHIEDMVEATRLITPKGIIETRALPGSGAGPSADRMICGSEGTLGIITEATMRLQHRPTWRATASVRFDSFMKGVDAVRQIAQSGLFPSNCRLLDEAEVIINRIADRPCAILVLGFESADHPQDQKIERAVAIAEEHGGVLQKDGISYNPDHAEKGSSEAESWRNAFIRMPYWRNRLTAMGMIADTFETAITWDRFPSLYKAVRSTMESALREITQRPFSFSCRFTHVYPDGPAPYFTFYCVGDTTGDLGKALEKWKQLKRISMEVLAEQGATVTHHHAVGRDHRFGYEQQTSPLFRQTLAAGKHFLDPQGILNPGALYDPQDKNVGIRGVLED</sequence>
<keyword evidence="2" id="KW-0285">Flavoprotein</keyword>
<dbReference type="Pfam" id="PF01565">
    <property type="entry name" value="FAD_binding_4"/>
    <property type="match status" value="1"/>
</dbReference>
<evidence type="ECO:0000256" key="1">
    <source>
        <dbReference type="ARBA" id="ARBA00008000"/>
    </source>
</evidence>
<dbReference type="InterPro" id="IPR016164">
    <property type="entry name" value="FAD-linked_Oxase-like_C"/>
</dbReference>
<comment type="similarity">
    <text evidence="1">Belongs to the FAD-binding oxidoreductase/transferase type 4 family.</text>
</comment>
<organism evidence="9 10">
    <name type="scientific">Marinobacter flavimaris</name>
    <dbReference type="NCBI Taxonomy" id="262076"/>
    <lineage>
        <taxon>Bacteria</taxon>
        <taxon>Pseudomonadati</taxon>
        <taxon>Pseudomonadota</taxon>
        <taxon>Gammaproteobacteria</taxon>
        <taxon>Pseudomonadales</taxon>
        <taxon>Marinobacteraceae</taxon>
        <taxon>Marinobacter</taxon>
    </lineage>
</organism>
<dbReference type="PANTHER" id="PTHR46568">
    <property type="entry name" value="ALKYLDIHYDROXYACETONEPHOSPHATE SYNTHASE, PEROXISOMAL"/>
    <property type="match status" value="1"/>
</dbReference>
<feature type="binding site" evidence="6">
    <location>
        <begin position="137"/>
        <end position="143"/>
    </location>
    <ligand>
        <name>FAD</name>
        <dbReference type="ChEBI" id="CHEBI:57692"/>
    </ligand>
</feature>
<evidence type="ECO:0000256" key="2">
    <source>
        <dbReference type="ARBA" id="ARBA00022630"/>
    </source>
</evidence>
<keyword evidence="10" id="KW-1185">Reference proteome</keyword>
<keyword evidence="3 6" id="KW-0274">FAD</keyword>
<feature type="domain" description="FAD-binding PCMH-type" evidence="8">
    <location>
        <begin position="105"/>
        <end position="287"/>
    </location>
</feature>
<dbReference type="Proteomes" id="UP000256431">
    <property type="component" value="Unassembled WGS sequence"/>
</dbReference>
<feature type="active site" description="Proton donor/acceptor" evidence="4">
    <location>
        <position position="466"/>
    </location>
</feature>
<dbReference type="GO" id="GO:0008610">
    <property type="term" value="P:lipid biosynthetic process"/>
    <property type="evidence" value="ECO:0007669"/>
    <property type="project" value="InterPro"/>
</dbReference>